<proteinExistence type="predicted"/>
<dbReference type="KEGG" id="maur:BOH66_13615"/>
<keyword evidence="1" id="KW-0472">Membrane</keyword>
<evidence type="ECO:0000313" key="3">
    <source>
        <dbReference type="Proteomes" id="UP000187185"/>
    </source>
</evidence>
<feature type="transmembrane region" description="Helical" evidence="1">
    <location>
        <begin position="39"/>
        <end position="60"/>
    </location>
</feature>
<keyword evidence="1" id="KW-1133">Transmembrane helix</keyword>
<organism evidence="2 3">
    <name type="scientific">Microbacterium aurum</name>
    <dbReference type="NCBI Taxonomy" id="36805"/>
    <lineage>
        <taxon>Bacteria</taxon>
        <taxon>Bacillati</taxon>
        <taxon>Actinomycetota</taxon>
        <taxon>Actinomycetes</taxon>
        <taxon>Micrococcales</taxon>
        <taxon>Microbacteriaceae</taxon>
        <taxon>Microbacterium</taxon>
    </lineage>
</organism>
<name>A0A1P8UCY9_9MICO</name>
<dbReference type="EMBL" id="CP018762">
    <property type="protein sequence ID" value="APZ35905.1"/>
    <property type="molecule type" value="Genomic_DNA"/>
</dbReference>
<protein>
    <submittedName>
        <fullName evidence="2">Uncharacterized protein</fullName>
    </submittedName>
</protein>
<accession>A0A1P8UCY9</accession>
<evidence type="ECO:0000256" key="1">
    <source>
        <dbReference type="SAM" id="Phobius"/>
    </source>
</evidence>
<dbReference type="STRING" id="36805.BOH66_13615"/>
<evidence type="ECO:0000313" key="2">
    <source>
        <dbReference type="EMBL" id="APZ35905.1"/>
    </source>
</evidence>
<gene>
    <name evidence="2" type="ORF">BOH66_13615</name>
</gene>
<keyword evidence="3" id="KW-1185">Reference proteome</keyword>
<dbReference type="Proteomes" id="UP000187185">
    <property type="component" value="Chromosome"/>
</dbReference>
<dbReference type="OrthoDB" id="5125771at2"/>
<reference evidence="2 3" key="1">
    <citation type="submission" date="2016-12" db="EMBL/GenBank/DDBJ databases">
        <title>Complete genome sequence of Microbacterium aurum KACC 15219.</title>
        <authorList>
            <person name="Jung Y."/>
            <person name="Shin J.-H."/>
            <person name="Lee Y.-J."/>
            <person name="Yi H."/>
            <person name="Bahn Y.-S."/>
            <person name="Kim J.F."/>
            <person name="Lee D.-W."/>
        </authorList>
    </citation>
    <scope>NUCLEOTIDE SEQUENCE [LARGE SCALE GENOMIC DNA]</scope>
    <source>
        <strain evidence="2 3">KACC 15219</strain>
    </source>
</reference>
<dbReference type="AlphaFoldDB" id="A0A1P8UCY9"/>
<sequence length="72" mass="7424">MVWGLAFAVLAACGIWLASGEGRVDDLVSWVRTLSATTAVGYGVLAVGALLLITGVVGLLRRAQRAVAARRG</sequence>
<keyword evidence="1" id="KW-0812">Transmembrane</keyword>